<dbReference type="RefSeq" id="XP_002582579.1">
    <property type="nucleotide sequence ID" value="XM_002582533.1"/>
</dbReference>
<feature type="compositionally biased region" description="Low complexity" evidence="1">
    <location>
        <begin position="27"/>
        <end position="48"/>
    </location>
</feature>
<feature type="compositionally biased region" description="Basic and acidic residues" evidence="1">
    <location>
        <begin position="187"/>
        <end position="217"/>
    </location>
</feature>
<keyword evidence="3" id="KW-1185">Reference proteome</keyword>
<feature type="region of interest" description="Disordered" evidence="1">
    <location>
        <begin position="166"/>
        <end position="266"/>
    </location>
</feature>
<dbReference type="PANTHER" id="PTHR34117:SF1">
    <property type="entry name" value="STYLE CELL-CYCLE INHIBITOR 1"/>
    <property type="match status" value="1"/>
</dbReference>
<dbReference type="VEuPathDB" id="FungiDB:UREG_07352"/>
<dbReference type="STRING" id="336963.C4JYV1"/>
<feature type="compositionally biased region" description="Polar residues" evidence="1">
    <location>
        <begin position="125"/>
        <end position="140"/>
    </location>
</feature>
<dbReference type="HOGENOM" id="CLU_053559_0_0_1"/>
<feature type="compositionally biased region" description="Basic and acidic residues" evidence="1">
    <location>
        <begin position="249"/>
        <end position="266"/>
    </location>
</feature>
<dbReference type="Proteomes" id="UP000002058">
    <property type="component" value="Unassembled WGS sequence"/>
</dbReference>
<dbReference type="GeneID" id="8444230"/>
<dbReference type="EMBL" id="CH476619">
    <property type="protein sequence ID" value="EEP82487.1"/>
    <property type="molecule type" value="Genomic_DNA"/>
</dbReference>
<proteinExistence type="predicted"/>
<dbReference type="InterPro" id="IPR044688">
    <property type="entry name" value="SCI-1-like"/>
</dbReference>
<feature type="region of interest" description="Disordered" evidence="1">
    <location>
        <begin position="1"/>
        <end position="150"/>
    </location>
</feature>
<name>C4JYV1_UNCRE</name>
<sequence length="307" mass="34772">MLRNRGELAEGWYDPKTLNKARDAGISRGPSEARSPSRASSHSRARPAVYEEYSRRTRSITPGDEVSRAGTHPHGSPGRPAYEDERLADGDEDSDTYGPQIPIEQYTLSESRESRRIDRSGPKVPTTQDLQLRRGTNGNTPPCPPLTSHPQYIYLTKTIPTAEAQLSSAQEARETQRLSHTQSLKSHKSELRHIADEITPRAEPGTRERRLEKRREAASSNRAFAESRRAASPGEAPDAELMGGEGDLDTLKSEREKEVRKKNEREIRKEEMLRARAAEREERLKSYRQKEEETISYLRALAKERFG</sequence>
<organism evidence="2 3">
    <name type="scientific">Uncinocarpus reesii (strain UAMH 1704)</name>
    <dbReference type="NCBI Taxonomy" id="336963"/>
    <lineage>
        <taxon>Eukaryota</taxon>
        <taxon>Fungi</taxon>
        <taxon>Dikarya</taxon>
        <taxon>Ascomycota</taxon>
        <taxon>Pezizomycotina</taxon>
        <taxon>Eurotiomycetes</taxon>
        <taxon>Eurotiomycetidae</taxon>
        <taxon>Onygenales</taxon>
        <taxon>Onygenaceae</taxon>
        <taxon>Uncinocarpus</taxon>
    </lineage>
</organism>
<feature type="compositionally biased region" description="Basic and acidic residues" evidence="1">
    <location>
        <begin position="110"/>
        <end position="121"/>
    </location>
</feature>
<accession>C4JYV1</accession>
<evidence type="ECO:0000313" key="3">
    <source>
        <dbReference type="Proteomes" id="UP000002058"/>
    </source>
</evidence>
<evidence type="ECO:0000313" key="2">
    <source>
        <dbReference type="EMBL" id="EEP82487.1"/>
    </source>
</evidence>
<dbReference type="OrthoDB" id="2139939at2759"/>
<reference evidence="3" key="1">
    <citation type="journal article" date="2009" name="Genome Res.">
        <title>Comparative genomic analyses of the human fungal pathogens Coccidioides and their relatives.</title>
        <authorList>
            <person name="Sharpton T.J."/>
            <person name="Stajich J.E."/>
            <person name="Rounsley S.D."/>
            <person name="Gardner M.J."/>
            <person name="Wortman J.R."/>
            <person name="Jordar V.S."/>
            <person name="Maiti R."/>
            <person name="Kodira C.D."/>
            <person name="Neafsey D.E."/>
            <person name="Zeng Q."/>
            <person name="Hung C.-Y."/>
            <person name="McMahan C."/>
            <person name="Muszewska A."/>
            <person name="Grynberg M."/>
            <person name="Mandel M.A."/>
            <person name="Kellner E.M."/>
            <person name="Barker B.M."/>
            <person name="Galgiani J.N."/>
            <person name="Orbach M.J."/>
            <person name="Kirkland T.N."/>
            <person name="Cole G.T."/>
            <person name="Henn M.R."/>
            <person name="Birren B.W."/>
            <person name="Taylor J.W."/>
        </authorList>
    </citation>
    <scope>NUCLEOTIDE SEQUENCE [LARGE SCALE GENOMIC DNA]</scope>
    <source>
        <strain evidence="3">UAMH 1704</strain>
    </source>
</reference>
<gene>
    <name evidence="2" type="ORF">UREG_07352</name>
</gene>
<dbReference type="KEGG" id="ure:UREG_07352"/>
<dbReference type="eggNOG" id="ENOG502RA14">
    <property type="taxonomic scope" value="Eukaryota"/>
</dbReference>
<dbReference type="InParanoid" id="C4JYV1"/>
<dbReference type="PANTHER" id="PTHR34117">
    <property type="entry name" value="STYLE CELL-CYCLE INHIBITOR 1"/>
    <property type="match status" value="1"/>
</dbReference>
<evidence type="ECO:0000256" key="1">
    <source>
        <dbReference type="SAM" id="MobiDB-lite"/>
    </source>
</evidence>
<protein>
    <submittedName>
        <fullName evidence="2">Uncharacterized protein</fullName>
    </submittedName>
</protein>
<dbReference type="AlphaFoldDB" id="C4JYV1"/>